<dbReference type="HOGENOM" id="CLU_011263_8_2_0"/>
<evidence type="ECO:0000259" key="12">
    <source>
        <dbReference type="Pfam" id="PF00082"/>
    </source>
</evidence>
<dbReference type="EMBL" id="CP003382">
    <property type="protein sequence ID" value="AFZ66931.1"/>
    <property type="molecule type" value="Genomic_DNA"/>
</dbReference>
<keyword evidence="6 9" id="KW-0378">Hydrolase</keyword>
<dbReference type="PANTHER" id="PTHR43806">
    <property type="entry name" value="PEPTIDASE S8"/>
    <property type="match status" value="1"/>
</dbReference>
<evidence type="ECO:0000256" key="10">
    <source>
        <dbReference type="RuleBase" id="RU003355"/>
    </source>
</evidence>
<organism evidence="13 14">
    <name type="scientific">Deinococcus peraridilitoris (strain DSM 19664 / LMG 22246 / CIP 109416 / KR-200)</name>
    <dbReference type="NCBI Taxonomy" id="937777"/>
    <lineage>
        <taxon>Bacteria</taxon>
        <taxon>Thermotogati</taxon>
        <taxon>Deinococcota</taxon>
        <taxon>Deinococci</taxon>
        <taxon>Deinococcales</taxon>
        <taxon>Deinococcaceae</taxon>
        <taxon>Deinococcus</taxon>
    </lineage>
</organism>
<dbReference type="AlphaFoldDB" id="K9ZZA8"/>
<keyword evidence="5" id="KW-0732">Signal</keyword>
<dbReference type="Proteomes" id="UP000010467">
    <property type="component" value="Chromosome"/>
</dbReference>
<comment type="subcellular location">
    <subcellularLocation>
        <location evidence="1">Secreted</location>
    </subcellularLocation>
</comment>
<dbReference type="PROSITE" id="PS00136">
    <property type="entry name" value="SUBTILASE_ASP"/>
    <property type="match status" value="1"/>
</dbReference>
<keyword evidence="14" id="KW-1185">Reference proteome</keyword>
<feature type="active site" description="Charge relay system" evidence="9">
    <location>
        <position position="407"/>
    </location>
</feature>
<reference evidence="14" key="1">
    <citation type="submission" date="2012-03" db="EMBL/GenBank/DDBJ databases">
        <title>Complete sequence of chromosome of Deinococcus peraridilitoris DSM 19664.</title>
        <authorList>
            <person name="Lucas S."/>
            <person name="Copeland A."/>
            <person name="Lapidus A."/>
            <person name="Glavina del Rio T."/>
            <person name="Dalin E."/>
            <person name="Tice H."/>
            <person name="Bruce D."/>
            <person name="Goodwin L."/>
            <person name="Pitluck S."/>
            <person name="Peters L."/>
            <person name="Mikhailova N."/>
            <person name="Lu M."/>
            <person name="Kyrpides N."/>
            <person name="Mavromatis K."/>
            <person name="Ivanova N."/>
            <person name="Brettin T."/>
            <person name="Detter J.C."/>
            <person name="Han C."/>
            <person name="Larimer F."/>
            <person name="Land M."/>
            <person name="Hauser L."/>
            <person name="Markowitz V."/>
            <person name="Cheng J.-F."/>
            <person name="Hugenholtz P."/>
            <person name="Woyke T."/>
            <person name="Wu D."/>
            <person name="Pukall R."/>
            <person name="Steenblock K."/>
            <person name="Brambilla E."/>
            <person name="Klenk H.-P."/>
            <person name="Eisen J.A."/>
        </authorList>
    </citation>
    <scope>NUCLEOTIDE SEQUENCE [LARGE SCALE GENOMIC DNA]</scope>
    <source>
        <strain evidence="14">DSM 19664 / LMG 22246 / CIP 109416 / KR-200</strain>
    </source>
</reference>
<dbReference type="InterPro" id="IPR036852">
    <property type="entry name" value="Peptidase_S8/S53_dom_sf"/>
</dbReference>
<dbReference type="InterPro" id="IPR015500">
    <property type="entry name" value="Peptidase_S8_subtilisin-rel"/>
</dbReference>
<dbReference type="InterPro" id="IPR000209">
    <property type="entry name" value="Peptidase_S8/S53_dom"/>
</dbReference>
<dbReference type="eggNOG" id="COG1404">
    <property type="taxonomic scope" value="Bacteria"/>
</dbReference>
<evidence type="ECO:0000256" key="11">
    <source>
        <dbReference type="SAM" id="MobiDB-lite"/>
    </source>
</evidence>
<gene>
    <name evidence="13" type="ordered locus">Deipe_1387</name>
</gene>
<dbReference type="FunFam" id="3.40.50.200:FF:000022">
    <property type="entry name" value="Extracellular protease"/>
    <property type="match status" value="1"/>
</dbReference>
<dbReference type="PROSITE" id="PS51892">
    <property type="entry name" value="SUBTILASE"/>
    <property type="match status" value="1"/>
</dbReference>
<dbReference type="PATRIC" id="fig|937777.3.peg.1390"/>
<dbReference type="InterPro" id="IPR034176">
    <property type="entry name" value="Peptidases_S8_13"/>
</dbReference>
<evidence type="ECO:0000256" key="8">
    <source>
        <dbReference type="ARBA" id="ARBA00023145"/>
    </source>
</evidence>
<evidence type="ECO:0000256" key="7">
    <source>
        <dbReference type="ARBA" id="ARBA00022825"/>
    </source>
</evidence>
<sequence>MPTRLSQIALLTFTLTACGTTQTSPTAPPTTSPGSISGVVTLTSAANIAAHPTPQALDLTQVIPGEFIIRIRNSGGSAPASINVEGYTLHAQRELTLDDTWLFSSPTASIERTEAILASLRARPDVLFADPNVRVSLTATPNDTYYKNQWHYPAINLPQAWDITTGTSTTVAVIDTGILYSDTTSGKRHPDLVNKVLPGYDFISDTTTANDGDGRDADAYDSGDETSGQSSYHGSHVAGTIAAATNNSKGVAGVSWNAKILPVRVLGVNGGDMTDVIDGILWSVGKAVKDVPANPNPAAIINLSLGATGSCPTSLQAALDAVNSTGAISVVAAGNENTDASKVFPANCKNVLTVGATNASTSRASYSNYGSPIDVMAPGGESTKGILSTWYDDTNKTYAYAAMAGTSMATPHVAGLVSLLKAQRPALTLADAEEVLRATATPLTATACNRPSGSDCGAGLVDAAKALTAAESTPTPPTTTAAKTFVQAVYMNGTSPDPVRSKILDLGTVSSSTPYVVPELPAGRYAVNVFTDLNGNAQLDAGEPNAKYPDLVTVESGQQEQGIDLSL</sequence>
<evidence type="ECO:0000256" key="5">
    <source>
        <dbReference type="ARBA" id="ARBA00022729"/>
    </source>
</evidence>
<evidence type="ECO:0000256" key="6">
    <source>
        <dbReference type="ARBA" id="ARBA00022801"/>
    </source>
</evidence>
<evidence type="ECO:0000256" key="3">
    <source>
        <dbReference type="ARBA" id="ARBA00022525"/>
    </source>
</evidence>
<dbReference type="STRING" id="937777.Deipe_1387"/>
<dbReference type="GO" id="GO:0004252">
    <property type="term" value="F:serine-type endopeptidase activity"/>
    <property type="evidence" value="ECO:0007669"/>
    <property type="project" value="UniProtKB-UniRule"/>
</dbReference>
<dbReference type="GO" id="GO:0006508">
    <property type="term" value="P:proteolysis"/>
    <property type="evidence" value="ECO:0007669"/>
    <property type="project" value="UniProtKB-KW"/>
</dbReference>
<evidence type="ECO:0000256" key="9">
    <source>
        <dbReference type="PROSITE-ProRule" id="PRU01240"/>
    </source>
</evidence>
<comment type="similarity">
    <text evidence="2 9 10">Belongs to the peptidase S8 family.</text>
</comment>
<accession>K9ZZA8</accession>
<keyword evidence="8" id="KW-0865">Zymogen</keyword>
<proteinExistence type="inferred from homology"/>
<name>K9ZZA8_DEIPD</name>
<evidence type="ECO:0000256" key="2">
    <source>
        <dbReference type="ARBA" id="ARBA00011073"/>
    </source>
</evidence>
<keyword evidence="3" id="KW-0964">Secreted</keyword>
<dbReference type="Gene3D" id="3.40.50.200">
    <property type="entry name" value="Peptidase S8/S53 domain"/>
    <property type="match status" value="1"/>
</dbReference>
<dbReference type="SUPFAM" id="SSF52743">
    <property type="entry name" value="Subtilisin-like"/>
    <property type="match status" value="1"/>
</dbReference>
<dbReference type="InterPro" id="IPR023827">
    <property type="entry name" value="Peptidase_S8_Asp-AS"/>
</dbReference>
<dbReference type="PROSITE" id="PS00138">
    <property type="entry name" value="SUBTILASE_SER"/>
    <property type="match status" value="1"/>
</dbReference>
<dbReference type="PROSITE" id="PS00137">
    <property type="entry name" value="SUBTILASE_HIS"/>
    <property type="match status" value="1"/>
</dbReference>
<evidence type="ECO:0000256" key="1">
    <source>
        <dbReference type="ARBA" id="ARBA00004613"/>
    </source>
</evidence>
<keyword evidence="7 9" id="KW-0720">Serine protease</keyword>
<protein>
    <submittedName>
        <fullName evidence="13">Subtilisin-like serine protease</fullName>
    </submittedName>
</protein>
<feature type="active site" description="Charge relay system" evidence="9">
    <location>
        <position position="233"/>
    </location>
</feature>
<dbReference type="RefSeq" id="WP_015235239.1">
    <property type="nucleotide sequence ID" value="NC_019793.1"/>
</dbReference>
<dbReference type="KEGG" id="dpd:Deipe_1387"/>
<dbReference type="CDD" id="cd07496">
    <property type="entry name" value="Peptidases_S8_13"/>
    <property type="match status" value="1"/>
</dbReference>
<dbReference type="InterPro" id="IPR022398">
    <property type="entry name" value="Peptidase_S8_His-AS"/>
</dbReference>
<feature type="region of interest" description="Disordered" evidence="11">
    <location>
        <begin position="207"/>
        <end position="234"/>
    </location>
</feature>
<dbReference type="PANTHER" id="PTHR43806:SF11">
    <property type="entry name" value="CEREVISIN-RELATED"/>
    <property type="match status" value="1"/>
</dbReference>
<dbReference type="PROSITE" id="PS51257">
    <property type="entry name" value="PROKAR_LIPOPROTEIN"/>
    <property type="match status" value="1"/>
</dbReference>
<dbReference type="PRINTS" id="PR00723">
    <property type="entry name" value="SUBTILISIN"/>
</dbReference>
<dbReference type="OrthoDB" id="9814383at2"/>
<evidence type="ECO:0000256" key="4">
    <source>
        <dbReference type="ARBA" id="ARBA00022670"/>
    </source>
</evidence>
<evidence type="ECO:0000313" key="14">
    <source>
        <dbReference type="Proteomes" id="UP000010467"/>
    </source>
</evidence>
<dbReference type="Pfam" id="PF00082">
    <property type="entry name" value="Peptidase_S8"/>
    <property type="match status" value="1"/>
</dbReference>
<keyword evidence="4 9" id="KW-0645">Protease</keyword>
<feature type="active site" description="Charge relay system" evidence="9">
    <location>
        <position position="175"/>
    </location>
</feature>
<dbReference type="InterPro" id="IPR050131">
    <property type="entry name" value="Peptidase_S8_subtilisin-like"/>
</dbReference>
<evidence type="ECO:0000313" key="13">
    <source>
        <dbReference type="EMBL" id="AFZ66931.1"/>
    </source>
</evidence>
<dbReference type="GO" id="GO:0005576">
    <property type="term" value="C:extracellular region"/>
    <property type="evidence" value="ECO:0007669"/>
    <property type="project" value="UniProtKB-SubCell"/>
</dbReference>
<feature type="domain" description="Peptidase S8/S53" evidence="12">
    <location>
        <begin position="166"/>
        <end position="453"/>
    </location>
</feature>
<dbReference type="InterPro" id="IPR023828">
    <property type="entry name" value="Peptidase_S8_Ser-AS"/>
</dbReference>